<proteinExistence type="predicted"/>
<reference evidence="2 3" key="1">
    <citation type="submission" date="2020-03" db="EMBL/GenBank/DDBJ databases">
        <title>Tamlana sp. nov, isolated from XXX.</title>
        <authorList>
            <person name="Cao W.R."/>
        </authorList>
    </citation>
    <scope>NUCLEOTIDE SEQUENCE [LARGE SCALE GENOMIC DNA]</scope>
    <source>
        <strain evidence="2 3">HST1-43</strain>
    </source>
</reference>
<dbReference type="RefSeq" id="WP_167919367.1">
    <property type="nucleotide sequence ID" value="NZ_JAAVJS010000024.1"/>
</dbReference>
<evidence type="ECO:0000256" key="1">
    <source>
        <dbReference type="SAM" id="SignalP"/>
    </source>
</evidence>
<name>A0ABX1DJY6_9FLAO</name>
<gene>
    <name evidence="2" type="ORF">HC176_14095</name>
</gene>
<evidence type="ECO:0000313" key="2">
    <source>
        <dbReference type="EMBL" id="NJX16621.1"/>
    </source>
</evidence>
<evidence type="ECO:0000313" key="3">
    <source>
        <dbReference type="Proteomes" id="UP000760545"/>
    </source>
</evidence>
<dbReference type="EMBL" id="JAAVJS010000024">
    <property type="protein sequence ID" value="NJX16621.1"/>
    <property type="molecule type" value="Genomic_DNA"/>
</dbReference>
<dbReference type="Proteomes" id="UP000760545">
    <property type="component" value="Unassembled WGS sequence"/>
</dbReference>
<organism evidence="2 3">
    <name type="scientific">Tamlana crocina</name>
    <dbReference type="NCBI Taxonomy" id="393006"/>
    <lineage>
        <taxon>Bacteria</taxon>
        <taxon>Pseudomonadati</taxon>
        <taxon>Bacteroidota</taxon>
        <taxon>Flavobacteriia</taxon>
        <taxon>Flavobacteriales</taxon>
        <taxon>Flavobacteriaceae</taxon>
        <taxon>Tamlana</taxon>
    </lineage>
</organism>
<feature type="chain" id="PRO_5046600226" evidence="1">
    <location>
        <begin position="19"/>
        <end position="249"/>
    </location>
</feature>
<comment type="caution">
    <text evidence="2">The sequence shown here is derived from an EMBL/GenBank/DDBJ whole genome shotgun (WGS) entry which is preliminary data.</text>
</comment>
<keyword evidence="1" id="KW-0732">Signal</keyword>
<accession>A0ABX1DJY6</accession>
<feature type="signal peptide" evidence="1">
    <location>
        <begin position="1"/>
        <end position="18"/>
    </location>
</feature>
<protein>
    <submittedName>
        <fullName evidence="2">Carboxypeptidase-like regulatory domain-containing protein</fullName>
    </submittedName>
</protein>
<sequence length="249" mass="28422">MPKSILFLLFSLPLVAFSQNVKGKIYDAETTVKGAKVFNKNKNETSYSNGFGDFSIKTSVNDSLVFSSLFHEEKLVVVTQNHFNHIVVFELKKIVTNLDEVLLSERIKEKAFQSGQYSADLGLQIANDIKNNPHLYSPQSGNLDFIKIAGLIKNLLFKGKKNKAHETKPINYKSLDSLFSNSDFFTENLLVNDLKVPKQYRFLFFNYCDNKQIDNTLLLETNSVILLDTLIKCSHEFGKIISEYEKEKD</sequence>
<keyword evidence="3" id="KW-1185">Reference proteome</keyword>